<dbReference type="InterPro" id="IPR008929">
    <property type="entry name" value="Chondroitin_lyas"/>
</dbReference>
<protein>
    <submittedName>
        <fullName evidence="4">Alginate lyase</fullName>
    </submittedName>
</protein>
<keyword evidence="1" id="KW-0732">Signal</keyword>
<dbReference type="GO" id="GO:0042597">
    <property type="term" value="C:periplasmic space"/>
    <property type="evidence" value="ECO:0007669"/>
    <property type="project" value="InterPro"/>
</dbReference>
<evidence type="ECO:0000256" key="1">
    <source>
        <dbReference type="ARBA" id="ARBA00022729"/>
    </source>
</evidence>
<keyword evidence="5" id="KW-1185">Reference proteome</keyword>
<dbReference type="Pfam" id="PF05426">
    <property type="entry name" value="Alginate_lyase"/>
    <property type="match status" value="1"/>
</dbReference>
<feature type="domain" description="Alginate lyase" evidence="3">
    <location>
        <begin position="58"/>
        <end position="335"/>
    </location>
</feature>
<dbReference type="EMBL" id="CP036291">
    <property type="protein sequence ID" value="QDU86667.1"/>
    <property type="molecule type" value="Genomic_DNA"/>
</dbReference>
<evidence type="ECO:0000313" key="4">
    <source>
        <dbReference type="EMBL" id="QDU86667.1"/>
    </source>
</evidence>
<evidence type="ECO:0000256" key="2">
    <source>
        <dbReference type="ARBA" id="ARBA00023239"/>
    </source>
</evidence>
<dbReference type="GO" id="GO:0016829">
    <property type="term" value="F:lyase activity"/>
    <property type="evidence" value="ECO:0007669"/>
    <property type="project" value="UniProtKB-KW"/>
</dbReference>
<dbReference type="RefSeq" id="WP_145280097.1">
    <property type="nucleotide sequence ID" value="NZ_CP036291.1"/>
</dbReference>
<proteinExistence type="predicted"/>
<gene>
    <name evidence="4" type="ORF">Pla175_00170</name>
</gene>
<dbReference type="OrthoDB" id="428577at2"/>
<reference evidence="4 5" key="1">
    <citation type="submission" date="2019-02" db="EMBL/GenBank/DDBJ databases">
        <title>Deep-cultivation of Planctomycetes and their phenomic and genomic characterization uncovers novel biology.</title>
        <authorList>
            <person name="Wiegand S."/>
            <person name="Jogler M."/>
            <person name="Boedeker C."/>
            <person name="Pinto D."/>
            <person name="Vollmers J."/>
            <person name="Rivas-Marin E."/>
            <person name="Kohn T."/>
            <person name="Peeters S.H."/>
            <person name="Heuer A."/>
            <person name="Rast P."/>
            <person name="Oberbeckmann S."/>
            <person name="Bunk B."/>
            <person name="Jeske O."/>
            <person name="Meyerdierks A."/>
            <person name="Storesund J.E."/>
            <person name="Kallscheuer N."/>
            <person name="Luecker S."/>
            <person name="Lage O.M."/>
            <person name="Pohl T."/>
            <person name="Merkel B.J."/>
            <person name="Hornburger P."/>
            <person name="Mueller R.-W."/>
            <person name="Bruemmer F."/>
            <person name="Labrenz M."/>
            <person name="Spormann A.M."/>
            <person name="Op den Camp H."/>
            <person name="Overmann J."/>
            <person name="Amann R."/>
            <person name="Jetten M.S.M."/>
            <person name="Mascher T."/>
            <person name="Medema M.H."/>
            <person name="Devos D.P."/>
            <person name="Kaster A.-K."/>
            <person name="Ovreas L."/>
            <person name="Rohde M."/>
            <person name="Galperin M.Y."/>
            <person name="Jogler C."/>
        </authorList>
    </citation>
    <scope>NUCLEOTIDE SEQUENCE [LARGE SCALE GENOMIC DNA]</scope>
    <source>
        <strain evidence="4 5">Pla175</strain>
    </source>
</reference>
<dbReference type="Proteomes" id="UP000317429">
    <property type="component" value="Chromosome"/>
</dbReference>
<evidence type="ECO:0000313" key="5">
    <source>
        <dbReference type="Proteomes" id="UP000317429"/>
    </source>
</evidence>
<accession>A0A518D5B7</accession>
<dbReference type="Gene3D" id="1.50.10.100">
    <property type="entry name" value="Chondroitin AC/alginate lyase"/>
    <property type="match status" value="1"/>
</dbReference>
<dbReference type="InterPro" id="IPR008397">
    <property type="entry name" value="Alginate_lyase_dom"/>
</dbReference>
<sequence>MPSPLPRRCPARRRLRDCLVLVVACWPLGASRGATGDAPPADLVRRAERALRVTPPAVTQKQQPAAVGGPHDYVSTAPYFWPDPARPDGLPYIRRDGEVYPGARAKDTDVHRAGVMSATVTTLAHAYEATGEEKYAAHAARCLRTWFLDPRTRMTPHLNYAQGVPGVSAGRQFGIIEGTRFIGPLDQGRRLAGSASWTDADQRALMQWADDYLTWYLTSPFGRQERDTLNNHGTHYDVQVMRLALMLDRQELARDVAEAAKQKRIAAQIEPDGRQPHELARTKSFSYSKMNLGGMMSLADLADRVGVDLWGYESEDGRSIRKALDFVVPYLEDPSKKWPGKQIKSFDRGGYAPLLRQAARQYHEPAYAALADKLEAGRD</sequence>
<name>A0A518D5B7_9BACT</name>
<dbReference type="KEGG" id="pnd:Pla175_00170"/>
<evidence type="ECO:0000259" key="3">
    <source>
        <dbReference type="Pfam" id="PF05426"/>
    </source>
</evidence>
<dbReference type="AlphaFoldDB" id="A0A518D5B7"/>
<organism evidence="4 5">
    <name type="scientific">Pirellulimonas nuda</name>
    <dbReference type="NCBI Taxonomy" id="2528009"/>
    <lineage>
        <taxon>Bacteria</taxon>
        <taxon>Pseudomonadati</taxon>
        <taxon>Planctomycetota</taxon>
        <taxon>Planctomycetia</taxon>
        <taxon>Pirellulales</taxon>
        <taxon>Lacipirellulaceae</taxon>
        <taxon>Pirellulimonas</taxon>
    </lineage>
</organism>
<dbReference type="SUPFAM" id="SSF48230">
    <property type="entry name" value="Chondroitin AC/alginate lyase"/>
    <property type="match status" value="1"/>
</dbReference>
<keyword evidence="2 4" id="KW-0456">Lyase</keyword>